<protein>
    <recommendedName>
        <fullName evidence="2">histidine kinase</fullName>
        <ecNumber evidence="2">2.7.13.3</ecNumber>
    </recommendedName>
</protein>
<evidence type="ECO:0000256" key="7">
    <source>
        <dbReference type="ARBA" id="ARBA00022840"/>
    </source>
</evidence>
<dbReference type="InterPro" id="IPR000014">
    <property type="entry name" value="PAS"/>
</dbReference>
<dbReference type="Pfam" id="PF00512">
    <property type="entry name" value="HisKA"/>
    <property type="match status" value="1"/>
</dbReference>
<gene>
    <name evidence="12" type="ORF">SAMN04490188_5207</name>
</gene>
<dbReference type="InterPro" id="IPR035965">
    <property type="entry name" value="PAS-like_dom_sf"/>
</dbReference>
<evidence type="ECO:0000256" key="1">
    <source>
        <dbReference type="ARBA" id="ARBA00000085"/>
    </source>
</evidence>
<keyword evidence="4" id="KW-0808">Transferase</keyword>
<dbReference type="InterPro" id="IPR036890">
    <property type="entry name" value="HATPase_C_sf"/>
</dbReference>
<comment type="caution">
    <text evidence="12">The sequence shown here is derived from an EMBL/GenBank/DDBJ whole genome shotgun (WGS) entry which is preliminary data.</text>
</comment>
<dbReference type="Gene3D" id="3.30.450.20">
    <property type="entry name" value="PAS domain"/>
    <property type="match status" value="1"/>
</dbReference>
<dbReference type="SMART" id="SM00388">
    <property type="entry name" value="HisKA"/>
    <property type="match status" value="1"/>
</dbReference>
<dbReference type="InterPro" id="IPR000700">
    <property type="entry name" value="PAS-assoc_C"/>
</dbReference>
<dbReference type="PANTHER" id="PTHR43065">
    <property type="entry name" value="SENSOR HISTIDINE KINASE"/>
    <property type="match status" value="1"/>
</dbReference>
<evidence type="ECO:0000256" key="9">
    <source>
        <dbReference type="SAM" id="Phobius"/>
    </source>
</evidence>
<keyword evidence="9" id="KW-0472">Membrane</keyword>
<dbReference type="Pfam" id="PF02518">
    <property type="entry name" value="HATPase_c"/>
    <property type="match status" value="1"/>
</dbReference>
<evidence type="ECO:0000256" key="6">
    <source>
        <dbReference type="ARBA" id="ARBA00022777"/>
    </source>
</evidence>
<dbReference type="SMART" id="SM00387">
    <property type="entry name" value="HATPase_c"/>
    <property type="match status" value="1"/>
</dbReference>
<dbReference type="Proteomes" id="UP000183915">
    <property type="component" value="Unassembled WGS sequence"/>
</dbReference>
<evidence type="ECO:0000256" key="3">
    <source>
        <dbReference type="ARBA" id="ARBA00022553"/>
    </source>
</evidence>
<dbReference type="PROSITE" id="PS50113">
    <property type="entry name" value="PAC"/>
    <property type="match status" value="1"/>
</dbReference>
<feature type="transmembrane region" description="Helical" evidence="9">
    <location>
        <begin position="35"/>
        <end position="54"/>
    </location>
</feature>
<name>A0ABY0ZHH2_9PSED</name>
<proteinExistence type="predicted"/>
<dbReference type="InterPro" id="IPR003661">
    <property type="entry name" value="HisK_dim/P_dom"/>
</dbReference>
<comment type="catalytic activity">
    <reaction evidence="1">
        <text>ATP + protein L-histidine = ADP + protein N-phospho-L-histidine.</text>
        <dbReference type="EC" id="2.7.13.3"/>
    </reaction>
</comment>
<evidence type="ECO:0000259" key="11">
    <source>
        <dbReference type="PROSITE" id="PS50113"/>
    </source>
</evidence>
<evidence type="ECO:0000313" key="12">
    <source>
        <dbReference type="EMBL" id="SEE69943.1"/>
    </source>
</evidence>
<keyword evidence="5" id="KW-0547">Nucleotide-binding</keyword>
<accession>A0ABY0ZHH2</accession>
<dbReference type="InterPro" id="IPR005467">
    <property type="entry name" value="His_kinase_dom"/>
</dbReference>
<evidence type="ECO:0000313" key="13">
    <source>
        <dbReference type="Proteomes" id="UP000183915"/>
    </source>
</evidence>
<dbReference type="EC" id="2.7.13.3" evidence="2"/>
<dbReference type="SUPFAM" id="SSF55785">
    <property type="entry name" value="PYP-like sensor domain (PAS domain)"/>
    <property type="match status" value="1"/>
</dbReference>
<dbReference type="InterPro" id="IPR036097">
    <property type="entry name" value="HisK_dim/P_sf"/>
</dbReference>
<dbReference type="CDD" id="cd00082">
    <property type="entry name" value="HisKA"/>
    <property type="match status" value="1"/>
</dbReference>
<keyword evidence="3" id="KW-0597">Phosphoprotein</keyword>
<evidence type="ECO:0000256" key="5">
    <source>
        <dbReference type="ARBA" id="ARBA00022741"/>
    </source>
</evidence>
<sequence>MPLPSAMLKNVYDSLRYTPCQSGPRPSMGISTHPLVNALGWLVGLVVACGIVIINSETHSDLAPTLLYITLLLMAANLFSINLVIAVALMSMFLLTAMFLYNGGYHRWESTTGFFRCLTALSAIAFLALRSKQASDSLRHNEAYLIGAQRLSQTGSVGFRGDRKEMSWSEESARIFEYPPSKTPTVSMMLERTHPEDLELARGVFLQAAGGEPQIEVKLRLLMPDGRIKHIHMIASPLLVQHGRFQYLGALMDVTAGKLSEEALFRAQSQLAHVTRLTSLGEMAASIAHEVNQPLTAITSSGEACRRWLERPEPDLDEALDCLDRIVANGCRASEVISGIRALSRKCDPLRQPERLDDIVRETLNLVQQQLAHHKVRAKLDLAATDGQVSADRVQLQQVIINLIINACHAMDGVKIHARILHIRTWTEDDEALLEVTDHGTGIAPEVLPSLFNAFFTTKENGLGMGLSICRSIIDFHDGRLWATSEADQGTSFRFALPLLACITLAENTQ</sequence>
<reference evidence="12 13" key="1">
    <citation type="submission" date="2016-10" db="EMBL/GenBank/DDBJ databases">
        <authorList>
            <person name="Varghese N."/>
            <person name="Submissions S."/>
        </authorList>
    </citation>
    <scope>NUCLEOTIDE SEQUENCE [LARGE SCALE GENOMIC DNA]</scope>
    <source>
        <strain evidence="12 13">BS3780</strain>
    </source>
</reference>
<dbReference type="PROSITE" id="PS50109">
    <property type="entry name" value="HIS_KIN"/>
    <property type="match status" value="1"/>
</dbReference>
<evidence type="ECO:0000256" key="4">
    <source>
        <dbReference type="ARBA" id="ARBA00022679"/>
    </source>
</evidence>
<dbReference type="InterPro" id="IPR003594">
    <property type="entry name" value="HATPase_dom"/>
</dbReference>
<feature type="transmembrane region" description="Helical" evidence="9">
    <location>
        <begin position="66"/>
        <end position="93"/>
    </location>
</feature>
<dbReference type="PANTHER" id="PTHR43065:SF10">
    <property type="entry name" value="PEROXIDE STRESS-ACTIVATED HISTIDINE KINASE MAK3"/>
    <property type="match status" value="1"/>
</dbReference>
<feature type="domain" description="PAC" evidence="11">
    <location>
        <begin position="215"/>
        <end position="266"/>
    </location>
</feature>
<dbReference type="SUPFAM" id="SSF55874">
    <property type="entry name" value="ATPase domain of HSP90 chaperone/DNA topoisomerase II/histidine kinase"/>
    <property type="match status" value="1"/>
</dbReference>
<keyword evidence="6" id="KW-0418">Kinase</keyword>
<dbReference type="InterPro" id="IPR004358">
    <property type="entry name" value="Sig_transdc_His_kin-like_C"/>
</dbReference>
<organism evidence="12 13">
    <name type="scientific">Pseudomonas kilonensis</name>
    <dbReference type="NCBI Taxonomy" id="132476"/>
    <lineage>
        <taxon>Bacteria</taxon>
        <taxon>Pseudomonadati</taxon>
        <taxon>Pseudomonadota</taxon>
        <taxon>Gammaproteobacteria</taxon>
        <taxon>Pseudomonadales</taxon>
        <taxon>Pseudomonadaceae</taxon>
        <taxon>Pseudomonas</taxon>
    </lineage>
</organism>
<evidence type="ECO:0000259" key="10">
    <source>
        <dbReference type="PROSITE" id="PS50109"/>
    </source>
</evidence>
<dbReference type="InterPro" id="IPR013655">
    <property type="entry name" value="PAS_fold_3"/>
</dbReference>
<evidence type="ECO:0000256" key="2">
    <source>
        <dbReference type="ARBA" id="ARBA00012438"/>
    </source>
</evidence>
<keyword evidence="9" id="KW-0812">Transmembrane</keyword>
<dbReference type="SUPFAM" id="SSF47384">
    <property type="entry name" value="Homodimeric domain of signal transducing histidine kinase"/>
    <property type="match status" value="1"/>
</dbReference>
<keyword evidence="9" id="KW-1133">Transmembrane helix</keyword>
<keyword evidence="7" id="KW-0067">ATP-binding</keyword>
<dbReference type="PRINTS" id="PR00344">
    <property type="entry name" value="BCTRLSENSOR"/>
</dbReference>
<keyword evidence="8" id="KW-0902">Two-component regulatory system</keyword>
<dbReference type="EMBL" id="FNTT01000002">
    <property type="protein sequence ID" value="SEE69943.1"/>
    <property type="molecule type" value="Genomic_DNA"/>
</dbReference>
<dbReference type="Gene3D" id="3.30.565.10">
    <property type="entry name" value="Histidine kinase-like ATPase, C-terminal domain"/>
    <property type="match status" value="1"/>
</dbReference>
<dbReference type="CDD" id="cd00130">
    <property type="entry name" value="PAS"/>
    <property type="match status" value="1"/>
</dbReference>
<feature type="domain" description="Histidine kinase" evidence="10">
    <location>
        <begin position="286"/>
        <end position="501"/>
    </location>
</feature>
<evidence type="ECO:0000256" key="8">
    <source>
        <dbReference type="ARBA" id="ARBA00023012"/>
    </source>
</evidence>
<dbReference type="Gene3D" id="1.10.287.130">
    <property type="match status" value="1"/>
</dbReference>
<keyword evidence="13" id="KW-1185">Reference proteome</keyword>
<dbReference type="Pfam" id="PF08447">
    <property type="entry name" value="PAS_3"/>
    <property type="match status" value="1"/>
</dbReference>